<keyword evidence="2 11" id="KW-0813">Transport</keyword>
<dbReference type="Gene3D" id="2.40.170.20">
    <property type="entry name" value="TonB-dependent receptor, beta-barrel domain"/>
    <property type="match status" value="1"/>
</dbReference>
<evidence type="ECO:0000256" key="6">
    <source>
        <dbReference type="ARBA" id="ARBA00023004"/>
    </source>
</evidence>
<comment type="similarity">
    <text evidence="11">Belongs to the TonB-dependent receptor family.</text>
</comment>
<comment type="subcellular location">
    <subcellularLocation>
        <location evidence="1 11">Cell outer membrane</location>
        <topology evidence="1 11">Multi-pass membrane protein</topology>
    </subcellularLocation>
</comment>
<evidence type="ECO:0000313" key="13">
    <source>
        <dbReference type="EMBL" id="WQD37449.1"/>
    </source>
</evidence>
<sequence length="652" mass="72360">MAEDTVFAEGRFENAMTATVVKRRLLEPPTNKATLLHLVNTLPGVRMEERSPGSYRLNMRGSSLRSPFGVRNIKIYWNDIPLTDPGGNTYFNQLAPGSFSDMTFIKSTANTSYGAGTGGQVLIRNRPAKANEASVELYGGSYQLRGLSASGNIAGAKTASRISYAHHETDGYREQSAMRRDNLSWTSEFKISEKQQISANVLFTDMYYQTPGGLTLTEFQANPRSARPAAGIFPSATDAKAAIFQRNLTAGIGYKNKFNEVFSNSTTVYGSYNRIENSAVRNYEMRNEPHFGARTIFKLEKKWGSGNSIDWQNGAELQSGNFNIKVLGNRKGNADTLQTNDDVQTTVYTIFSQIVFDMANKWSYSAGLSYNKSRIDFERLSDRPVVNQPFSFSTELIPRLAISKAFGGDNSVGVLISKSFSPPTVAELLPSTGIINTSLGAEKGWNFELLGKINALPRFNIEASLFAFRLNNALVQRRDESGADYFTNAGSTRQNGAEFFTRYNYVRRNSFIETGWLTAAYTYSHFRYAEFEKEGNDFSGKVLPGVPSNTFSIWGDAYLRNGFYVIGSYYGASSIFLNDANTVSTRPYHLVTAKVGYITTIKKVQLNFYAGADNLLNQTYSLGNDINAVSGRYYNAAPRRNYYAGAAFSLTK</sequence>
<dbReference type="InterPro" id="IPR036942">
    <property type="entry name" value="Beta-barrel_TonB_sf"/>
</dbReference>
<dbReference type="Gene3D" id="2.170.130.10">
    <property type="entry name" value="TonB-dependent receptor, plug domain"/>
    <property type="match status" value="1"/>
</dbReference>
<evidence type="ECO:0000256" key="5">
    <source>
        <dbReference type="ARBA" id="ARBA00022692"/>
    </source>
</evidence>
<evidence type="ECO:0000256" key="1">
    <source>
        <dbReference type="ARBA" id="ARBA00004571"/>
    </source>
</evidence>
<dbReference type="PANTHER" id="PTHR32552:SF81">
    <property type="entry name" value="TONB-DEPENDENT OUTER MEMBRANE RECEPTOR"/>
    <property type="match status" value="1"/>
</dbReference>
<evidence type="ECO:0000256" key="4">
    <source>
        <dbReference type="ARBA" id="ARBA00022496"/>
    </source>
</evidence>
<evidence type="ECO:0000256" key="10">
    <source>
        <dbReference type="ARBA" id="ARBA00023237"/>
    </source>
</evidence>
<keyword evidence="8" id="KW-0798">TonB box</keyword>
<dbReference type="InterPro" id="IPR039426">
    <property type="entry name" value="TonB-dep_rcpt-like"/>
</dbReference>
<dbReference type="InterPro" id="IPR012910">
    <property type="entry name" value="Plug_dom"/>
</dbReference>
<evidence type="ECO:0000256" key="3">
    <source>
        <dbReference type="ARBA" id="ARBA00022452"/>
    </source>
</evidence>
<evidence type="ECO:0000259" key="12">
    <source>
        <dbReference type="Pfam" id="PF07715"/>
    </source>
</evidence>
<protein>
    <submittedName>
        <fullName evidence="13">TonB-dependent receptor</fullName>
    </submittedName>
</protein>
<dbReference type="RefSeq" id="WP_162817974.1">
    <property type="nucleotide sequence ID" value="NZ_CP139960.1"/>
</dbReference>
<evidence type="ECO:0000256" key="2">
    <source>
        <dbReference type="ARBA" id="ARBA00022448"/>
    </source>
</evidence>
<dbReference type="PANTHER" id="PTHR32552">
    <property type="entry name" value="FERRICHROME IRON RECEPTOR-RELATED"/>
    <property type="match status" value="1"/>
</dbReference>
<dbReference type="PROSITE" id="PS52016">
    <property type="entry name" value="TONB_DEPENDENT_REC_3"/>
    <property type="match status" value="1"/>
</dbReference>
<keyword evidence="6" id="KW-0408">Iron</keyword>
<evidence type="ECO:0000256" key="11">
    <source>
        <dbReference type="PROSITE-ProRule" id="PRU01360"/>
    </source>
</evidence>
<organism evidence="13 14">
    <name type="scientific">Niabella yanshanensis</name>
    <dbReference type="NCBI Taxonomy" id="577386"/>
    <lineage>
        <taxon>Bacteria</taxon>
        <taxon>Pseudomonadati</taxon>
        <taxon>Bacteroidota</taxon>
        <taxon>Chitinophagia</taxon>
        <taxon>Chitinophagales</taxon>
        <taxon>Chitinophagaceae</taxon>
        <taxon>Niabella</taxon>
    </lineage>
</organism>
<name>A0ABZ0W3C9_9BACT</name>
<keyword evidence="5 11" id="KW-0812">Transmembrane</keyword>
<keyword evidence="7" id="KW-0406">Ion transport</keyword>
<evidence type="ECO:0000256" key="9">
    <source>
        <dbReference type="ARBA" id="ARBA00023136"/>
    </source>
</evidence>
<dbReference type="SUPFAM" id="SSF56935">
    <property type="entry name" value="Porins"/>
    <property type="match status" value="1"/>
</dbReference>
<keyword evidence="3 11" id="KW-1134">Transmembrane beta strand</keyword>
<accession>A0ABZ0W3C9</accession>
<keyword evidence="14" id="KW-1185">Reference proteome</keyword>
<evidence type="ECO:0000256" key="7">
    <source>
        <dbReference type="ARBA" id="ARBA00023065"/>
    </source>
</evidence>
<gene>
    <name evidence="13" type="ORF">U0035_17405</name>
</gene>
<dbReference type="Pfam" id="PF07715">
    <property type="entry name" value="Plug"/>
    <property type="match status" value="1"/>
</dbReference>
<evidence type="ECO:0000313" key="14">
    <source>
        <dbReference type="Proteomes" id="UP001325680"/>
    </source>
</evidence>
<evidence type="ECO:0000256" key="8">
    <source>
        <dbReference type="ARBA" id="ARBA00023077"/>
    </source>
</evidence>
<dbReference type="EMBL" id="CP139960">
    <property type="protein sequence ID" value="WQD37449.1"/>
    <property type="molecule type" value="Genomic_DNA"/>
</dbReference>
<dbReference type="InterPro" id="IPR037066">
    <property type="entry name" value="Plug_dom_sf"/>
</dbReference>
<keyword evidence="13" id="KW-0675">Receptor</keyword>
<reference evidence="13 14" key="1">
    <citation type="submission" date="2023-12" db="EMBL/GenBank/DDBJ databases">
        <title>Genome sequencing and assembly of bacterial species from a model synthetic community.</title>
        <authorList>
            <person name="Hogle S.L."/>
        </authorList>
    </citation>
    <scope>NUCLEOTIDE SEQUENCE [LARGE SCALE GENOMIC DNA]</scope>
    <source>
        <strain evidence="13 14">HAMBI_3031</strain>
    </source>
</reference>
<proteinExistence type="inferred from homology"/>
<keyword evidence="10 11" id="KW-0998">Cell outer membrane</keyword>
<keyword evidence="4" id="KW-0410">Iron transport</keyword>
<keyword evidence="9 11" id="KW-0472">Membrane</keyword>
<dbReference type="Proteomes" id="UP001325680">
    <property type="component" value="Chromosome"/>
</dbReference>
<feature type="domain" description="TonB-dependent receptor plug" evidence="12">
    <location>
        <begin position="15"/>
        <end position="119"/>
    </location>
</feature>